<evidence type="ECO:0000313" key="6">
    <source>
        <dbReference type="Proteomes" id="UP000325797"/>
    </source>
</evidence>
<keyword evidence="3" id="KW-0732">Signal</keyword>
<proteinExistence type="inferred from homology"/>
<evidence type="ECO:0000313" key="5">
    <source>
        <dbReference type="EMBL" id="QEX22001.1"/>
    </source>
</evidence>
<keyword evidence="6" id="KW-1185">Reference proteome</keyword>
<comment type="subcellular location">
    <subcellularLocation>
        <location evidence="1">Periplasm</location>
    </subcellularLocation>
</comment>
<dbReference type="Proteomes" id="UP000325797">
    <property type="component" value="Chromosome"/>
</dbReference>
<dbReference type="Pfam" id="PF09084">
    <property type="entry name" value="NMT1"/>
    <property type="match status" value="1"/>
</dbReference>
<dbReference type="PANTHER" id="PTHR30024:SF47">
    <property type="entry name" value="TAURINE-BINDING PERIPLASMIC PROTEIN"/>
    <property type="match status" value="1"/>
</dbReference>
<evidence type="ECO:0000256" key="1">
    <source>
        <dbReference type="ARBA" id="ARBA00004418"/>
    </source>
</evidence>
<comment type="similarity">
    <text evidence="2">Belongs to the bacterial solute-binding protein SsuA/TauA family.</text>
</comment>
<dbReference type="InterPro" id="IPR015168">
    <property type="entry name" value="SsuA/THI5"/>
</dbReference>
<reference evidence="5 6" key="1">
    <citation type="submission" date="2019-08" db="EMBL/GenBank/DDBJ databases">
        <title>Hyperibacter terrae gen. nov., sp. nov. and Hyperibacter viscosus sp. nov., two new members in the family Rhodospirillaceae isolated from the rhizosphere of Hypericum perforatum.</title>
        <authorList>
            <person name="Noviana Z."/>
        </authorList>
    </citation>
    <scope>NUCLEOTIDE SEQUENCE [LARGE SCALE GENOMIC DNA]</scope>
    <source>
        <strain evidence="5 6">R5959</strain>
    </source>
</reference>
<sequence>MAADMALARLSYGSGWDALPAIIGIERGFFAEQKIIVSGLAVASPTAVIDSLAVGTTDFALVPQRVMLVMVAAKLPIKVIAQGGWGTEMELVARPDSNIKAVADLKGKTVAVVQGSEALPVLVRLLNQAKLKPTDVKIANMSADALLKSLADKKADAVFETRHFTVPLVDKKEGNVVLDAAGVTKMIGVIGAIPLVARSDTVTKDADLTQRFVNAWVKSVAYIQKDPEDAARVLQIFFHRQGVVVAPPMAQAWVKMIKYDQYSWSAAAVTDAEYNGWALNADKILKVAPKLAGYVDNRFADAAVKTLQ</sequence>
<organism evidence="5 6">
    <name type="scientific">Hypericibacter adhaerens</name>
    <dbReference type="NCBI Taxonomy" id="2602016"/>
    <lineage>
        <taxon>Bacteria</taxon>
        <taxon>Pseudomonadati</taxon>
        <taxon>Pseudomonadota</taxon>
        <taxon>Alphaproteobacteria</taxon>
        <taxon>Rhodospirillales</taxon>
        <taxon>Dongiaceae</taxon>
        <taxon>Hypericibacter</taxon>
    </lineage>
</organism>
<name>A0A5J6MXG5_9PROT</name>
<protein>
    <recommendedName>
        <fullName evidence="4">SsuA/THI5-like domain-containing protein</fullName>
    </recommendedName>
</protein>
<dbReference type="SUPFAM" id="SSF53850">
    <property type="entry name" value="Periplasmic binding protein-like II"/>
    <property type="match status" value="1"/>
</dbReference>
<evidence type="ECO:0000256" key="2">
    <source>
        <dbReference type="ARBA" id="ARBA00010742"/>
    </source>
</evidence>
<dbReference type="EMBL" id="CP042582">
    <property type="protein sequence ID" value="QEX22001.1"/>
    <property type="molecule type" value="Genomic_DNA"/>
</dbReference>
<dbReference type="PANTHER" id="PTHR30024">
    <property type="entry name" value="ALIPHATIC SULFONATES-BINDING PROTEIN-RELATED"/>
    <property type="match status" value="1"/>
</dbReference>
<accession>A0A5J6MXG5</accession>
<evidence type="ECO:0000259" key="4">
    <source>
        <dbReference type="Pfam" id="PF09084"/>
    </source>
</evidence>
<dbReference type="AlphaFoldDB" id="A0A5J6MXG5"/>
<gene>
    <name evidence="5" type="ORF">FRZ61_19300</name>
</gene>
<dbReference type="KEGG" id="hadh:FRZ61_19300"/>
<dbReference type="Gene3D" id="3.40.190.10">
    <property type="entry name" value="Periplasmic binding protein-like II"/>
    <property type="match status" value="2"/>
</dbReference>
<feature type="domain" description="SsuA/THI5-like" evidence="4">
    <location>
        <begin position="19"/>
        <end position="230"/>
    </location>
</feature>
<evidence type="ECO:0000256" key="3">
    <source>
        <dbReference type="ARBA" id="ARBA00022729"/>
    </source>
</evidence>
<dbReference type="GO" id="GO:0042597">
    <property type="term" value="C:periplasmic space"/>
    <property type="evidence" value="ECO:0007669"/>
    <property type="project" value="UniProtKB-SubCell"/>
</dbReference>